<dbReference type="Gene3D" id="3.40.50.2300">
    <property type="match status" value="1"/>
</dbReference>
<comment type="subcellular location">
    <subcellularLocation>
        <location evidence="1">Cell membrane</location>
        <topology evidence="1">Multi-pass membrane protein</topology>
    </subcellularLocation>
</comment>
<dbReference type="InterPro" id="IPR001828">
    <property type="entry name" value="ANF_lig-bd_rcpt"/>
</dbReference>
<evidence type="ECO:0000256" key="2">
    <source>
        <dbReference type="ARBA" id="ARBA00022475"/>
    </source>
</evidence>
<evidence type="ECO:0000256" key="7">
    <source>
        <dbReference type="ARBA" id="ARBA00023136"/>
    </source>
</evidence>
<dbReference type="GO" id="GO:0005886">
    <property type="term" value="C:plasma membrane"/>
    <property type="evidence" value="ECO:0007669"/>
    <property type="project" value="UniProtKB-SubCell"/>
</dbReference>
<name>A0AAV7V2I8_PLEWA</name>
<keyword evidence="9" id="KW-0325">Glycoprotein</keyword>
<evidence type="ECO:0000259" key="11">
    <source>
        <dbReference type="Pfam" id="PF01094"/>
    </source>
</evidence>
<keyword evidence="6" id="KW-0297">G-protein coupled receptor</keyword>
<dbReference type="InterPro" id="IPR000337">
    <property type="entry name" value="GPCR_3"/>
</dbReference>
<evidence type="ECO:0000256" key="6">
    <source>
        <dbReference type="ARBA" id="ARBA00023040"/>
    </source>
</evidence>
<dbReference type="GO" id="GO:0004930">
    <property type="term" value="F:G protein-coupled receptor activity"/>
    <property type="evidence" value="ECO:0007669"/>
    <property type="project" value="UniProtKB-KW"/>
</dbReference>
<accession>A0AAV7V2I8</accession>
<keyword evidence="2" id="KW-1003">Cell membrane</keyword>
<evidence type="ECO:0000256" key="8">
    <source>
        <dbReference type="ARBA" id="ARBA00023170"/>
    </source>
</evidence>
<feature type="domain" description="Receptor ligand binding region" evidence="11">
    <location>
        <begin position="15"/>
        <end position="287"/>
    </location>
</feature>
<keyword evidence="5" id="KW-1133">Transmembrane helix</keyword>
<comment type="caution">
    <text evidence="12">The sequence shown here is derived from an EMBL/GenBank/DDBJ whole genome shotgun (WGS) entry which is preliminary data.</text>
</comment>
<sequence>MTTSEPSRLRVLSRVISFGALNPLFSDKLKFPSFFRTVPNELSVYKGITQLLKHFGWTWVGILASDDDSGETAIRELKMMITQSEGCVEFSYTMPLDFKSHGTKRMDTIVAAVQSCTAQVIIVYSTSASMTLQFMREPWRKVHNKIWIGSVNMSFSRAITHLDHLTVLNGTLTLSIKEGQILGFEDFLYDVNPLKFPDDRALWELWIMMLRCNIISKEDKVHLYLPLFPLCSGNDTFRLYDLSTINAFSFRFTYSVYTAVYALAHALHDMYVSESRTGSGTGSLKHDFKPWKVIDHSMLCSKQ</sequence>
<evidence type="ECO:0000256" key="5">
    <source>
        <dbReference type="ARBA" id="ARBA00022989"/>
    </source>
</evidence>
<dbReference type="EMBL" id="JANPWB010000004">
    <property type="protein sequence ID" value="KAJ1195665.1"/>
    <property type="molecule type" value="Genomic_DNA"/>
</dbReference>
<evidence type="ECO:0000256" key="9">
    <source>
        <dbReference type="ARBA" id="ARBA00023180"/>
    </source>
</evidence>
<evidence type="ECO:0000256" key="1">
    <source>
        <dbReference type="ARBA" id="ARBA00004651"/>
    </source>
</evidence>
<dbReference type="AlphaFoldDB" id="A0AAV7V2I8"/>
<dbReference type="PANTHER" id="PTHR24061">
    <property type="entry name" value="CALCIUM-SENSING RECEPTOR-RELATED"/>
    <property type="match status" value="1"/>
</dbReference>
<dbReference type="InterPro" id="IPR000068">
    <property type="entry name" value="GPCR_3_Ca_sens_rcpt-rel"/>
</dbReference>
<reference evidence="12" key="1">
    <citation type="journal article" date="2022" name="bioRxiv">
        <title>Sequencing and chromosome-scale assembly of the giantPleurodeles waltlgenome.</title>
        <authorList>
            <person name="Brown T."/>
            <person name="Elewa A."/>
            <person name="Iarovenko S."/>
            <person name="Subramanian E."/>
            <person name="Araus A.J."/>
            <person name="Petzold A."/>
            <person name="Susuki M."/>
            <person name="Suzuki K.-i.T."/>
            <person name="Hayashi T."/>
            <person name="Toyoda A."/>
            <person name="Oliveira C."/>
            <person name="Osipova E."/>
            <person name="Leigh N.D."/>
            <person name="Simon A."/>
            <person name="Yun M.H."/>
        </authorList>
    </citation>
    <scope>NUCLEOTIDE SEQUENCE</scope>
    <source>
        <strain evidence="12">20211129_DDA</strain>
        <tissue evidence="12">Liver</tissue>
    </source>
</reference>
<keyword evidence="8" id="KW-0675">Receptor</keyword>
<dbReference type="PRINTS" id="PR00248">
    <property type="entry name" value="GPCRMGR"/>
</dbReference>
<evidence type="ECO:0000256" key="10">
    <source>
        <dbReference type="ARBA" id="ARBA00023224"/>
    </source>
</evidence>
<evidence type="ECO:0000313" key="12">
    <source>
        <dbReference type="EMBL" id="KAJ1195665.1"/>
    </source>
</evidence>
<dbReference type="Proteomes" id="UP001066276">
    <property type="component" value="Chromosome 2_2"/>
</dbReference>
<evidence type="ECO:0000313" key="13">
    <source>
        <dbReference type="Proteomes" id="UP001066276"/>
    </source>
</evidence>
<evidence type="ECO:0000256" key="4">
    <source>
        <dbReference type="ARBA" id="ARBA00022729"/>
    </source>
</evidence>
<dbReference type="FunFam" id="3.40.50.2300:FF:000016">
    <property type="entry name" value="Taste 1 receptor member 2"/>
    <property type="match status" value="1"/>
</dbReference>
<proteinExistence type="predicted"/>
<keyword evidence="7" id="KW-0472">Membrane</keyword>
<dbReference type="SUPFAM" id="SSF53822">
    <property type="entry name" value="Periplasmic binding protein-like I"/>
    <property type="match status" value="1"/>
</dbReference>
<dbReference type="Pfam" id="PF01094">
    <property type="entry name" value="ANF_receptor"/>
    <property type="match status" value="1"/>
</dbReference>
<keyword evidence="10" id="KW-0807">Transducer</keyword>
<gene>
    <name evidence="12" type="ORF">NDU88_004933</name>
</gene>
<keyword evidence="3" id="KW-0812">Transmembrane</keyword>
<organism evidence="12 13">
    <name type="scientific">Pleurodeles waltl</name>
    <name type="common">Iberian ribbed newt</name>
    <dbReference type="NCBI Taxonomy" id="8319"/>
    <lineage>
        <taxon>Eukaryota</taxon>
        <taxon>Metazoa</taxon>
        <taxon>Chordata</taxon>
        <taxon>Craniata</taxon>
        <taxon>Vertebrata</taxon>
        <taxon>Euteleostomi</taxon>
        <taxon>Amphibia</taxon>
        <taxon>Batrachia</taxon>
        <taxon>Caudata</taxon>
        <taxon>Salamandroidea</taxon>
        <taxon>Salamandridae</taxon>
        <taxon>Pleurodelinae</taxon>
        <taxon>Pleurodeles</taxon>
    </lineage>
</organism>
<evidence type="ECO:0000256" key="3">
    <source>
        <dbReference type="ARBA" id="ARBA00022692"/>
    </source>
</evidence>
<keyword evidence="4" id="KW-0732">Signal</keyword>
<dbReference type="InterPro" id="IPR028082">
    <property type="entry name" value="Peripla_BP_I"/>
</dbReference>
<protein>
    <recommendedName>
        <fullName evidence="11">Receptor ligand binding region domain-containing protein</fullName>
    </recommendedName>
</protein>
<keyword evidence="13" id="KW-1185">Reference proteome</keyword>
<dbReference type="PANTHER" id="PTHR24061:SF599">
    <property type="entry name" value="G-PROTEIN COUPLED RECEPTORS FAMILY 3 PROFILE DOMAIN-CONTAINING PROTEIN"/>
    <property type="match status" value="1"/>
</dbReference>